<organism evidence="1 2">
    <name type="scientific">Candidatus Gallipaludibacter merdavium</name>
    <dbReference type="NCBI Taxonomy" id="2840839"/>
    <lineage>
        <taxon>Bacteria</taxon>
        <taxon>Pseudomonadati</taxon>
        <taxon>Bacteroidota</taxon>
        <taxon>Bacteroidia</taxon>
        <taxon>Bacteroidales</taxon>
        <taxon>Candidatus Gallipaludibacter</taxon>
    </lineage>
</organism>
<name>A0A9D9N598_9BACT</name>
<proteinExistence type="predicted"/>
<dbReference type="Proteomes" id="UP000823641">
    <property type="component" value="Unassembled WGS sequence"/>
</dbReference>
<reference evidence="1" key="2">
    <citation type="journal article" date="2021" name="PeerJ">
        <title>Extensive microbial diversity within the chicken gut microbiome revealed by metagenomics and culture.</title>
        <authorList>
            <person name="Gilroy R."/>
            <person name="Ravi A."/>
            <person name="Getino M."/>
            <person name="Pursley I."/>
            <person name="Horton D.L."/>
            <person name="Alikhan N.F."/>
            <person name="Baker D."/>
            <person name="Gharbi K."/>
            <person name="Hall N."/>
            <person name="Watson M."/>
            <person name="Adriaenssens E.M."/>
            <person name="Foster-Nyarko E."/>
            <person name="Jarju S."/>
            <person name="Secka A."/>
            <person name="Antonio M."/>
            <person name="Oren A."/>
            <person name="Chaudhuri R.R."/>
            <person name="La Ragione R."/>
            <person name="Hildebrand F."/>
            <person name="Pallen M.J."/>
        </authorList>
    </citation>
    <scope>NUCLEOTIDE SEQUENCE</scope>
    <source>
        <strain evidence="1">G3-3990</strain>
    </source>
</reference>
<gene>
    <name evidence="1" type="ORF">IAA73_11045</name>
</gene>
<protein>
    <submittedName>
        <fullName evidence="1">Uncharacterized protein</fullName>
    </submittedName>
</protein>
<comment type="caution">
    <text evidence="1">The sequence shown here is derived from an EMBL/GenBank/DDBJ whole genome shotgun (WGS) entry which is preliminary data.</text>
</comment>
<evidence type="ECO:0000313" key="2">
    <source>
        <dbReference type="Proteomes" id="UP000823641"/>
    </source>
</evidence>
<dbReference type="EMBL" id="JADIMG010000101">
    <property type="protein sequence ID" value="MBO8460847.1"/>
    <property type="molecule type" value="Genomic_DNA"/>
</dbReference>
<accession>A0A9D9N598</accession>
<sequence>MEKCNYYMVLVGLLLAAFTFHSCKEDIDLANVDPQIQLDMGLALPLGTVETTLDYFLGTSDFGPDVLTYSPLDSMLILHYDTSVVWDFHNIDLSEYTTWDEQVSYVVDGISNGEIDKTDFDYQEQIPFPATQTTLEFLNEVSLENFNVDLDYEEIDSVHMTLASFRLRVDVENFDLEWSEVSNVRVKFTDPSLRFDDGTMEKILPIEGKGFGQDMTVSLYDFMIIPQKNQETGSFENIRFFICIDVNTRTEKMLSKNSMVKFGCGFDFLDYDVLFGVFEPKKAAYEHQRDTMSKYFAIDRLDGINLPFSDPKVDLVVSTSTVGLPSRIIIDSIYVENGEGERGLLSYDGETTKSYDVPYITSPWVNQTASTDVLHLGKGEEYGNLDHLFQVIPKYFGYSYRIRVDRDLLDELKDRHTPFIKANANYQMNLKAELPLKFYPGVNVSYKDTVQTTMAESLKLDSLLNGVTMLDSLKTGELFLRLVIENNIPFDIKVKLRFLNDYDEVVPIGGLYDGGQNDSIMFPAMENNVPTQQVVNIDLDEEDVRAFENVTQIIYDFYLGDNTQEAAFYASSGFKLHVGLAGKVEAIINLGKENKQ</sequence>
<evidence type="ECO:0000313" key="1">
    <source>
        <dbReference type="EMBL" id="MBO8460847.1"/>
    </source>
</evidence>
<dbReference type="AlphaFoldDB" id="A0A9D9N598"/>
<reference evidence="1" key="1">
    <citation type="submission" date="2020-10" db="EMBL/GenBank/DDBJ databases">
        <authorList>
            <person name="Gilroy R."/>
        </authorList>
    </citation>
    <scope>NUCLEOTIDE SEQUENCE</scope>
    <source>
        <strain evidence="1">G3-3990</strain>
    </source>
</reference>